<dbReference type="RefSeq" id="XP_008726156.1">
    <property type="nucleotide sequence ID" value="XM_008727934.1"/>
</dbReference>
<name>V9DBK2_9EURO</name>
<accession>V9DBK2</accession>
<feature type="region of interest" description="Disordered" evidence="1">
    <location>
        <begin position="821"/>
        <end position="862"/>
    </location>
</feature>
<proteinExistence type="predicted"/>
<reference evidence="3 4" key="1">
    <citation type="submission" date="2013-03" db="EMBL/GenBank/DDBJ databases">
        <title>The Genome Sequence of Cladophialophora carrionii CBS 160.54.</title>
        <authorList>
            <consortium name="The Broad Institute Genomics Platform"/>
            <person name="Cuomo C."/>
            <person name="de Hoog S."/>
            <person name="Gorbushina A."/>
            <person name="Walker B."/>
            <person name="Young S.K."/>
            <person name="Zeng Q."/>
            <person name="Gargeya S."/>
            <person name="Fitzgerald M."/>
            <person name="Haas B."/>
            <person name="Abouelleil A."/>
            <person name="Allen A.W."/>
            <person name="Alvarado L."/>
            <person name="Arachchi H.M."/>
            <person name="Berlin A.M."/>
            <person name="Chapman S.B."/>
            <person name="Gainer-Dewar J."/>
            <person name="Goldberg J."/>
            <person name="Griggs A."/>
            <person name="Gujja S."/>
            <person name="Hansen M."/>
            <person name="Howarth C."/>
            <person name="Imamovic A."/>
            <person name="Ireland A."/>
            <person name="Larimer J."/>
            <person name="McCowan C."/>
            <person name="Murphy C."/>
            <person name="Pearson M."/>
            <person name="Poon T.W."/>
            <person name="Priest M."/>
            <person name="Roberts A."/>
            <person name="Saif S."/>
            <person name="Shea T."/>
            <person name="Sisk P."/>
            <person name="Sykes S."/>
            <person name="Wortman J."/>
            <person name="Nusbaum C."/>
            <person name="Birren B."/>
        </authorList>
    </citation>
    <scope>NUCLEOTIDE SEQUENCE [LARGE SCALE GENOMIC DNA]</scope>
    <source>
        <strain evidence="3 4">CBS 160.54</strain>
    </source>
</reference>
<evidence type="ECO:0000313" key="3">
    <source>
        <dbReference type="EMBL" id="ETI24220.1"/>
    </source>
</evidence>
<evidence type="ECO:0000256" key="1">
    <source>
        <dbReference type="SAM" id="MobiDB-lite"/>
    </source>
</evidence>
<evidence type="ECO:0000256" key="2">
    <source>
        <dbReference type="SAM" id="Phobius"/>
    </source>
</evidence>
<keyword evidence="2" id="KW-1133">Transmembrane helix</keyword>
<gene>
    <name evidence="3" type="ORF">G647_03589</name>
</gene>
<sequence>MLTVAEVSGLIAAAVMIVQYGLPAALVVILVKYVGTENTAVTWSVVNRTISTTIWPHLLRTDAANTRQVPTRVQIPSWAATAGAALLVLASVVTPLGLHDEIVPGESTLVEFQYVKDPGPWGRVTMPRPNAQFSRQCEVGTVINCPGQYQGVYMAETEPGVWRSLETDENSTINITIPENFTTMFTSATADQGNTVSGLFDIQYRRWKFNQDGLINKGQPYVRGDSRTIGTLITQERILLTEGLIVDMRDNPGIGFRNHTIPVGLEHGGTWTEDITWIEPVTKCADTNLSIELRIENTVDDFSNQNTFSIIDRGAFFGLDVTALESRAWIDNQTLDLFGRAHKAARMHNVLVASSLNISLPLDQSTEPLPKIPVTDTGSASPDMFSISSFDTIVLDQMRGVGGAPPEVPEYSGGNTSIPFVNHYPDGFKKLLALNYSAIAQICRGYYEIGATDNDWRANNITYPAVQCGAVLGTPLQPPNQNISASTYTGIETYQKNLYICASAVRASIKTVTFRYNGTGTLFGNLEAVHIADKVYADEMSKPLWAAEHSYDRAMRFDPLWGIVDNRYHTMGYKDGFYTLHAEKLWLPTSPFLTGNFGESEGYDALAAASGFTRRLGNLYGGLSDLGGPDYSGQHDYTLLERYQRLSHNATTAAQIPSLKMTDGLAAGLVGTKTSISTKYVAWPASLAVDDPASGIPRASVVEYRRVIRYDIRYAIPAFVMLALLLVALVWAVAILCSSRHILRTLRNMYNQTSTGRLAVNTLRPGQGDPQQSSREWVRQDGALALRFGQINVPGGDDFCTVVGGCDDAKADFCPKSESCQRAYDGGNSAPRRPSSDIPPGEKKGIAETSITVIPKQESIGA</sequence>
<keyword evidence="2" id="KW-0472">Membrane</keyword>
<keyword evidence="2" id="KW-0812">Transmembrane</keyword>
<protein>
    <submittedName>
        <fullName evidence="3">Uncharacterized protein</fullName>
    </submittedName>
</protein>
<organism evidence="3 4">
    <name type="scientific">Cladophialophora carrionii CBS 160.54</name>
    <dbReference type="NCBI Taxonomy" id="1279043"/>
    <lineage>
        <taxon>Eukaryota</taxon>
        <taxon>Fungi</taxon>
        <taxon>Dikarya</taxon>
        <taxon>Ascomycota</taxon>
        <taxon>Pezizomycotina</taxon>
        <taxon>Eurotiomycetes</taxon>
        <taxon>Chaetothyriomycetidae</taxon>
        <taxon>Chaetothyriales</taxon>
        <taxon>Herpotrichiellaceae</taxon>
        <taxon>Cladophialophora</taxon>
    </lineage>
</organism>
<dbReference type="Proteomes" id="UP000030678">
    <property type="component" value="Unassembled WGS sequence"/>
</dbReference>
<dbReference type="HOGENOM" id="CLU_009663_0_0_1"/>
<dbReference type="AlphaFoldDB" id="V9DBK2"/>
<dbReference type="OrthoDB" id="3034003at2759"/>
<evidence type="ECO:0000313" key="4">
    <source>
        <dbReference type="Proteomes" id="UP000030678"/>
    </source>
</evidence>
<dbReference type="VEuPathDB" id="FungiDB:G647_03589"/>
<dbReference type="GeneID" id="19982082"/>
<dbReference type="EMBL" id="KB822704">
    <property type="protein sequence ID" value="ETI24220.1"/>
    <property type="molecule type" value="Genomic_DNA"/>
</dbReference>
<feature type="transmembrane region" description="Helical" evidence="2">
    <location>
        <begin position="714"/>
        <end position="737"/>
    </location>
</feature>
<feature type="transmembrane region" description="Helical" evidence="2">
    <location>
        <begin position="7"/>
        <end position="31"/>
    </location>
</feature>